<keyword evidence="5" id="KW-0547">Nucleotide-binding</keyword>
<keyword evidence="10" id="KW-0812">Transmembrane</keyword>
<reference evidence="12 13" key="1">
    <citation type="submission" date="2019-06" db="EMBL/GenBank/DDBJ databases">
        <title>Sequencing the genomes of 1000 actinobacteria strains.</title>
        <authorList>
            <person name="Klenk H.-P."/>
        </authorList>
    </citation>
    <scope>NUCLEOTIDE SEQUENCE [LARGE SCALE GENOMIC DNA]</scope>
    <source>
        <strain evidence="12 13">DSM 46837</strain>
    </source>
</reference>
<evidence type="ECO:0000256" key="10">
    <source>
        <dbReference type="SAM" id="Phobius"/>
    </source>
</evidence>
<dbReference type="InterPro" id="IPR005467">
    <property type="entry name" value="His_kinase_dom"/>
</dbReference>
<dbReference type="PROSITE" id="PS50109">
    <property type="entry name" value="HIS_KIN"/>
    <property type="match status" value="1"/>
</dbReference>
<keyword evidence="10" id="KW-0472">Membrane</keyword>
<dbReference type="SMART" id="SM00387">
    <property type="entry name" value="HATPase_c"/>
    <property type="match status" value="1"/>
</dbReference>
<evidence type="ECO:0000259" key="11">
    <source>
        <dbReference type="PROSITE" id="PS50109"/>
    </source>
</evidence>
<dbReference type="Gene3D" id="3.30.565.10">
    <property type="entry name" value="Histidine kinase-like ATPase, C-terminal domain"/>
    <property type="match status" value="1"/>
</dbReference>
<proteinExistence type="predicted"/>
<evidence type="ECO:0000313" key="12">
    <source>
        <dbReference type="EMBL" id="TQN44352.1"/>
    </source>
</evidence>
<dbReference type="OrthoDB" id="227596at2"/>
<dbReference type="InterPro" id="IPR055558">
    <property type="entry name" value="DUF7134"/>
</dbReference>
<dbReference type="EMBL" id="VFQE01000001">
    <property type="protein sequence ID" value="TQN44352.1"/>
    <property type="molecule type" value="Genomic_DNA"/>
</dbReference>
<dbReference type="EC" id="2.7.13.3" evidence="2"/>
<keyword evidence="13" id="KW-1185">Reference proteome</keyword>
<protein>
    <recommendedName>
        <fullName evidence="2">histidine kinase</fullName>
        <ecNumber evidence="2">2.7.13.3</ecNumber>
    </recommendedName>
</protein>
<dbReference type="Pfam" id="PF02518">
    <property type="entry name" value="HATPase_c"/>
    <property type="match status" value="1"/>
</dbReference>
<dbReference type="GO" id="GO:0046983">
    <property type="term" value="F:protein dimerization activity"/>
    <property type="evidence" value="ECO:0007669"/>
    <property type="project" value="InterPro"/>
</dbReference>
<evidence type="ECO:0000256" key="1">
    <source>
        <dbReference type="ARBA" id="ARBA00000085"/>
    </source>
</evidence>
<keyword evidence="7" id="KW-0067">ATP-binding</keyword>
<evidence type="ECO:0000313" key="13">
    <source>
        <dbReference type="Proteomes" id="UP000319865"/>
    </source>
</evidence>
<dbReference type="Pfam" id="PF23539">
    <property type="entry name" value="DUF7134"/>
    <property type="match status" value="1"/>
</dbReference>
<evidence type="ECO:0000256" key="9">
    <source>
        <dbReference type="SAM" id="MobiDB-lite"/>
    </source>
</evidence>
<keyword evidence="4" id="KW-0808">Transferase</keyword>
<dbReference type="Pfam" id="PF07730">
    <property type="entry name" value="HisKA_3"/>
    <property type="match status" value="1"/>
</dbReference>
<sequence length="395" mass="41235">MSGIRAWWQGLPLWARDGVLASVVTAVGQIELVLLADEVSGPLVLQHLAFAVMTASLVIRRARAVAAAVVVAVGLAFQTVLGDAPVVAGFVALLMITYSVAQYADRRRDALLGLLAIVAAIELYPFVVEDVSIGDEIGNVAIPIIVWVFARLARERLDRAVRAEREAVAARTRVREGELAREAALAAERRRIAREMHDVVGHGVTLMLLHTDAAQASLGGREPATAQALDVVLAAGRTALADLQRLLRVLRDSGGDPPGGEPCSLAAVAGLAEGAASGGRDVAVTVDGRVRPLPAAVEATAYRVVQESITNALKHAPGGRIRVRVHYGEQAVEVEVTDDGGGSSGGARGRGFGLAGIRERVALFDGRVSAGPRDDGPGWRTSAVLPVPAPEPAPA</sequence>
<evidence type="ECO:0000256" key="3">
    <source>
        <dbReference type="ARBA" id="ARBA00022553"/>
    </source>
</evidence>
<dbReference type="PANTHER" id="PTHR24421">
    <property type="entry name" value="NITRATE/NITRITE SENSOR PROTEIN NARX-RELATED"/>
    <property type="match status" value="1"/>
</dbReference>
<dbReference type="InterPro" id="IPR011712">
    <property type="entry name" value="Sig_transdc_His_kin_sub3_dim/P"/>
</dbReference>
<dbReference type="GO" id="GO:0005524">
    <property type="term" value="F:ATP binding"/>
    <property type="evidence" value="ECO:0007669"/>
    <property type="project" value="UniProtKB-KW"/>
</dbReference>
<dbReference type="AlphaFoldDB" id="A0A543PJW1"/>
<evidence type="ECO:0000256" key="7">
    <source>
        <dbReference type="ARBA" id="ARBA00022840"/>
    </source>
</evidence>
<evidence type="ECO:0000256" key="5">
    <source>
        <dbReference type="ARBA" id="ARBA00022741"/>
    </source>
</evidence>
<dbReference type="Proteomes" id="UP000319865">
    <property type="component" value="Unassembled WGS sequence"/>
</dbReference>
<dbReference type="PANTHER" id="PTHR24421:SF10">
    <property type="entry name" value="NITRATE_NITRITE SENSOR PROTEIN NARQ"/>
    <property type="match status" value="1"/>
</dbReference>
<evidence type="ECO:0000256" key="2">
    <source>
        <dbReference type="ARBA" id="ARBA00012438"/>
    </source>
</evidence>
<dbReference type="InterPro" id="IPR050482">
    <property type="entry name" value="Sensor_HK_TwoCompSys"/>
</dbReference>
<feature type="transmembrane region" description="Helical" evidence="10">
    <location>
        <begin position="111"/>
        <end position="127"/>
    </location>
</feature>
<keyword evidence="6 12" id="KW-0418">Kinase</keyword>
<comment type="catalytic activity">
    <reaction evidence="1">
        <text>ATP + protein L-histidine = ADP + protein N-phospho-L-histidine.</text>
        <dbReference type="EC" id="2.7.13.3"/>
    </reaction>
</comment>
<feature type="domain" description="Histidine kinase" evidence="11">
    <location>
        <begin position="303"/>
        <end position="389"/>
    </location>
</feature>
<feature type="transmembrane region" description="Helical" evidence="10">
    <location>
        <begin position="87"/>
        <end position="104"/>
    </location>
</feature>
<feature type="transmembrane region" description="Helical" evidence="10">
    <location>
        <begin position="64"/>
        <end position="81"/>
    </location>
</feature>
<accession>A0A543PJW1</accession>
<keyword evidence="3" id="KW-0597">Phosphoprotein</keyword>
<evidence type="ECO:0000256" key="6">
    <source>
        <dbReference type="ARBA" id="ARBA00022777"/>
    </source>
</evidence>
<dbReference type="GO" id="GO:0016020">
    <property type="term" value="C:membrane"/>
    <property type="evidence" value="ECO:0007669"/>
    <property type="project" value="InterPro"/>
</dbReference>
<dbReference type="InterPro" id="IPR003594">
    <property type="entry name" value="HATPase_dom"/>
</dbReference>
<comment type="caution">
    <text evidence="12">The sequence shown here is derived from an EMBL/GenBank/DDBJ whole genome shotgun (WGS) entry which is preliminary data.</text>
</comment>
<keyword evidence="10" id="KW-1133">Transmembrane helix</keyword>
<evidence type="ECO:0000256" key="8">
    <source>
        <dbReference type="ARBA" id="ARBA00023012"/>
    </source>
</evidence>
<evidence type="ECO:0000256" key="4">
    <source>
        <dbReference type="ARBA" id="ARBA00022679"/>
    </source>
</evidence>
<dbReference type="GO" id="GO:0000155">
    <property type="term" value="F:phosphorelay sensor kinase activity"/>
    <property type="evidence" value="ECO:0007669"/>
    <property type="project" value="InterPro"/>
</dbReference>
<name>A0A543PJW1_9ACTN</name>
<dbReference type="RefSeq" id="WP_142026778.1">
    <property type="nucleotide sequence ID" value="NZ_VFQE01000001.1"/>
</dbReference>
<feature type="region of interest" description="Disordered" evidence="9">
    <location>
        <begin position="368"/>
        <end position="395"/>
    </location>
</feature>
<dbReference type="CDD" id="cd16917">
    <property type="entry name" value="HATPase_UhpB-NarQ-NarX-like"/>
    <property type="match status" value="1"/>
</dbReference>
<dbReference type="SUPFAM" id="SSF55874">
    <property type="entry name" value="ATPase domain of HSP90 chaperone/DNA topoisomerase II/histidine kinase"/>
    <property type="match status" value="1"/>
</dbReference>
<gene>
    <name evidence="12" type="ORF">FHU33_3853</name>
</gene>
<dbReference type="InterPro" id="IPR036890">
    <property type="entry name" value="HATPase_C_sf"/>
</dbReference>
<keyword evidence="8" id="KW-0902">Two-component regulatory system</keyword>
<organism evidence="12 13">
    <name type="scientific">Blastococcus colisei</name>
    <dbReference type="NCBI Taxonomy" id="1564162"/>
    <lineage>
        <taxon>Bacteria</taxon>
        <taxon>Bacillati</taxon>
        <taxon>Actinomycetota</taxon>
        <taxon>Actinomycetes</taxon>
        <taxon>Geodermatophilales</taxon>
        <taxon>Geodermatophilaceae</taxon>
        <taxon>Blastococcus</taxon>
    </lineage>
</organism>
<dbReference type="Gene3D" id="1.20.5.1930">
    <property type="match status" value="1"/>
</dbReference>